<evidence type="ECO:0000313" key="1">
    <source>
        <dbReference type="EMBL" id="KAJ3836711.1"/>
    </source>
</evidence>
<proteinExistence type="predicted"/>
<organism evidence="1 2">
    <name type="scientific">Lentinula raphanica</name>
    <dbReference type="NCBI Taxonomy" id="153919"/>
    <lineage>
        <taxon>Eukaryota</taxon>
        <taxon>Fungi</taxon>
        <taxon>Dikarya</taxon>
        <taxon>Basidiomycota</taxon>
        <taxon>Agaricomycotina</taxon>
        <taxon>Agaricomycetes</taxon>
        <taxon>Agaricomycetidae</taxon>
        <taxon>Agaricales</taxon>
        <taxon>Marasmiineae</taxon>
        <taxon>Omphalotaceae</taxon>
        <taxon>Lentinula</taxon>
    </lineage>
</organism>
<protein>
    <submittedName>
        <fullName evidence="1">Uncharacterized protein</fullName>
    </submittedName>
</protein>
<sequence>MRRHLRSLPSELLHHIIEYIAYRPIFPEAQSRSLLKIPSPELRALSAANWQLHELCLPFLFAHIQVRHDEDVKKLEQHIALLSRFTRIFVVSALAIGFSETGYQIISRILPQLEQLLYVELQKWHHGTGLLRTILAHPTVTSVLVYRLPDESICNDDLSKVMLIHETSNWAFSPDADKYLNQGMKLLSLDFSTTEKLGSKRFSGLQEIRLRMGYDPVSLSLLSVLSSTHSTLNELWLNDIRTLNVLSAHDTPPFISSFVEESQRQGLDKFLFIERVGLRRSIGPSQEWYVMGLSLRTTPASNSLIEILMLVASSFPNLEDFNLNLYTHDAKYDIDDFVSVLAHFASLRVVHLHRIFDRLSFASGSANWMPPVGRVDSHTEAFNELAARAKRGLMLLVARLAKQIRTLDFIYIDDRGSESGEYSIRGRKWFISGCLAVFNDNRDIDGTLGLLIRNQQCYVES</sequence>
<name>A0AA38P5T0_9AGAR</name>
<dbReference type="EMBL" id="MU806299">
    <property type="protein sequence ID" value="KAJ3836711.1"/>
    <property type="molecule type" value="Genomic_DNA"/>
</dbReference>
<keyword evidence="2" id="KW-1185">Reference proteome</keyword>
<evidence type="ECO:0000313" key="2">
    <source>
        <dbReference type="Proteomes" id="UP001163846"/>
    </source>
</evidence>
<accession>A0AA38P5T0</accession>
<gene>
    <name evidence="1" type="ORF">F5878DRAFT_662745</name>
</gene>
<dbReference type="Proteomes" id="UP001163846">
    <property type="component" value="Unassembled WGS sequence"/>
</dbReference>
<comment type="caution">
    <text evidence="1">The sequence shown here is derived from an EMBL/GenBank/DDBJ whole genome shotgun (WGS) entry which is preliminary data.</text>
</comment>
<dbReference type="AlphaFoldDB" id="A0AA38P5T0"/>
<reference evidence="1" key="1">
    <citation type="submission" date="2022-08" db="EMBL/GenBank/DDBJ databases">
        <authorList>
            <consortium name="DOE Joint Genome Institute"/>
            <person name="Min B."/>
            <person name="Riley R."/>
            <person name="Sierra-Patev S."/>
            <person name="Naranjo-Ortiz M."/>
            <person name="Looney B."/>
            <person name="Konkel Z."/>
            <person name="Slot J.C."/>
            <person name="Sakamoto Y."/>
            <person name="Steenwyk J.L."/>
            <person name="Rokas A."/>
            <person name="Carro J."/>
            <person name="Camarero S."/>
            <person name="Ferreira P."/>
            <person name="Molpeceres G."/>
            <person name="Ruiz-Duenas F.J."/>
            <person name="Serrano A."/>
            <person name="Henrissat B."/>
            <person name="Drula E."/>
            <person name="Hughes K.W."/>
            <person name="Mata J.L."/>
            <person name="Ishikawa N.K."/>
            <person name="Vargas-Isla R."/>
            <person name="Ushijima S."/>
            <person name="Smith C.A."/>
            <person name="Ahrendt S."/>
            <person name="Andreopoulos W."/>
            <person name="He G."/>
            <person name="Labutti K."/>
            <person name="Lipzen A."/>
            <person name="Ng V."/>
            <person name="Sandor L."/>
            <person name="Barry K."/>
            <person name="Martinez A.T."/>
            <person name="Xiao Y."/>
            <person name="Gibbons J.G."/>
            <person name="Terashima K."/>
            <person name="Hibbett D.S."/>
            <person name="Grigoriev I.V."/>
        </authorList>
    </citation>
    <scope>NUCLEOTIDE SEQUENCE</scope>
    <source>
        <strain evidence="1">TFB9207</strain>
    </source>
</reference>